<dbReference type="AlphaFoldDB" id="M1PFF2"/>
<dbReference type="NCBIfam" id="TIGR02595">
    <property type="entry name" value="PEP_CTERM"/>
    <property type="match status" value="1"/>
</dbReference>
<protein>
    <submittedName>
        <fullName evidence="3">PEP-CTERM putative exosortase interaction domain-containing protein</fullName>
    </submittedName>
</protein>
<dbReference type="EMBL" id="CP003985">
    <property type="protein sequence ID" value="AGF78405.1"/>
    <property type="molecule type" value="Genomic_DNA"/>
</dbReference>
<dbReference type="KEGG" id="dsf:UWK_01848"/>
<dbReference type="STRING" id="1167006.UWK_01848"/>
<dbReference type="RefSeq" id="WP_015404096.1">
    <property type="nucleotide sequence ID" value="NC_020304.1"/>
</dbReference>
<dbReference type="Pfam" id="PF07589">
    <property type="entry name" value="PEP-CTERM"/>
    <property type="match status" value="1"/>
</dbReference>
<organism evidence="3 4">
    <name type="scientific">Desulfocapsa sulfexigens (strain DSM 10523 / SB164P1)</name>
    <dbReference type="NCBI Taxonomy" id="1167006"/>
    <lineage>
        <taxon>Bacteria</taxon>
        <taxon>Pseudomonadati</taxon>
        <taxon>Thermodesulfobacteriota</taxon>
        <taxon>Desulfobulbia</taxon>
        <taxon>Desulfobulbales</taxon>
        <taxon>Desulfocapsaceae</taxon>
        <taxon>Desulfocapsa</taxon>
    </lineage>
</organism>
<evidence type="ECO:0000313" key="4">
    <source>
        <dbReference type="Proteomes" id="UP000011721"/>
    </source>
</evidence>
<dbReference type="PATRIC" id="fig|1167006.5.peg.2033"/>
<feature type="chain" id="PRO_5004016380" evidence="1">
    <location>
        <begin position="26"/>
        <end position="236"/>
    </location>
</feature>
<dbReference type="InterPro" id="IPR013424">
    <property type="entry name" value="Ice-binding_C"/>
</dbReference>
<accession>M1PFF2</accession>
<name>M1PFF2_DESSD</name>
<evidence type="ECO:0000256" key="1">
    <source>
        <dbReference type="SAM" id="SignalP"/>
    </source>
</evidence>
<dbReference type="HOGENOM" id="CLU_1173919_0_0_7"/>
<keyword evidence="1" id="KW-0732">Signal</keyword>
<gene>
    <name evidence="3" type="ordered locus">UWK_01848</name>
</gene>
<sequence>MQKSLNIISYISFCTVCLFASNAAATVYTIEDSWINWPGYSSNRTTDEYGTPEVAGLHVTVENNFLTRITVDLESDARRAFDSLFINTSWKSNSAWDDWNFFVLDGRESLDSGFNPVGETTGDVAASSGLYSVADYYEYTTISKIGREGNPNGIDANFLTLLNSNIGGNHSGLTITYDFSSFGGLAVEDGFFVAYAPWCANDVAGGGAPVPEPATMLLFGAGLTGLAGYRLRRKAK</sequence>
<proteinExistence type="predicted"/>
<dbReference type="Proteomes" id="UP000011721">
    <property type="component" value="Chromosome"/>
</dbReference>
<feature type="signal peptide" evidence="1">
    <location>
        <begin position="1"/>
        <end position="25"/>
    </location>
</feature>
<dbReference type="OrthoDB" id="9904862at2"/>
<keyword evidence="4" id="KW-1185">Reference proteome</keyword>
<feature type="domain" description="Ice-binding protein C-terminal" evidence="2">
    <location>
        <begin position="209"/>
        <end position="233"/>
    </location>
</feature>
<evidence type="ECO:0000313" key="3">
    <source>
        <dbReference type="EMBL" id="AGF78405.1"/>
    </source>
</evidence>
<reference evidence="4" key="1">
    <citation type="journal article" date="2013" name="Stand. Genomic Sci.">
        <title>Complete genome sequence of Desulfocapsa sulfexigens, a marine deltaproteobacterium specialized in disproportionating inorganic sulfur compounds.</title>
        <authorList>
            <person name="Finster K.W."/>
            <person name="Kjeldsen K.U."/>
            <person name="Kube M."/>
            <person name="Reinhardt R."/>
            <person name="Mussmann M."/>
            <person name="Amann R."/>
            <person name="Schreiber L."/>
        </authorList>
    </citation>
    <scope>NUCLEOTIDE SEQUENCE [LARGE SCALE GENOMIC DNA]</scope>
    <source>
        <strain evidence="4">DSM 10523 / SB164P1</strain>
    </source>
</reference>
<evidence type="ECO:0000259" key="2">
    <source>
        <dbReference type="Pfam" id="PF07589"/>
    </source>
</evidence>